<dbReference type="SUPFAM" id="SSF56112">
    <property type="entry name" value="Protein kinase-like (PK-like)"/>
    <property type="match status" value="1"/>
</dbReference>
<keyword evidence="5" id="KW-0067">ATP-binding</keyword>
<reference evidence="8 9" key="1">
    <citation type="submission" date="2017-09" db="EMBL/GenBank/DDBJ databases">
        <title>Genome sequencing of Besnoitia besnoiti strain Bb-Ger1.</title>
        <authorList>
            <person name="Schares G."/>
            <person name="Venepally P."/>
            <person name="Lorenzi H.A."/>
        </authorList>
    </citation>
    <scope>NUCLEOTIDE SEQUENCE [LARGE SCALE GENOMIC DNA]</scope>
    <source>
        <strain evidence="8 9">Bb-Ger1</strain>
    </source>
</reference>
<dbReference type="PANTHER" id="PTHR24349">
    <property type="entry name" value="SERINE/THREONINE-PROTEIN KINASE"/>
    <property type="match status" value="1"/>
</dbReference>
<keyword evidence="4 8" id="KW-0418">Kinase</keyword>
<evidence type="ECO:0000256" key="4">
    <source>
        <dbReference type="ARBA" id="ARBA00022777"/>
    </source>
</evidence>
<evidence type="ECO:0000256" key="3">
    <source>
        <dbReference type="ARBA" id="ARBA00022741"/>
    </source>
</evidence>
<feature type="domain" description="Protein kinase" evidence="7">
    <location>
        <begin position="148"/>
        <end position="543"/>
    </location>
</feature>
<dbReference type="VEuPathDB" id="ToxoDB:BESB_082270"/>
<dbReference type="OrthoDB" id="331739at2759"/>
<dbReference type="Gene3D" id="1.10.510.10">
    <property type="entry name" value="Transferase(Phosphotransferase) domain 1"/>
    <property type="match status" value="1"/>
</dbReference>
<sequence>MASCCSASPSPGVAVSLAHARAVDQGRRACPCSPFSGVSAASHPPPSSLPFPLTPSLASTRCCSDAENSLEAAALAAAAGACGACGHAQPRAIQPLPPGTSIESLYKFGPILSVCQVQQAKEQRAAAAQAGAKEAAGGADRARGAPGEETSQVRSEGGRGDGRRGGGEGGRDCGGGTGKPANAAAAAPPPVSTRPVLRHAVSRGTHQAKIIKSIDKQRIPASAGGDRLWRRLCMRLLNLPPHRNVLSLDAVYEEKHKFYFVSEKLEGGELFDFLLTEKTVEEHICQYIIFQILQALHHMHSNQLLHRDIKPENLMFRRRRRGAAPPCDASGDKELSDLSSAPPNSHGGDARSECDNSTMGAAAPSFCSASSDASSGFFSCPSDSTCAYQGAPGGPPHAALTPVEREHELVLIDFDTCKMMEVLPQEYGEVTGGQRRLVGTYGYLAPEVLRGGEYTVQSDLWSVGVILYILMTGIPPLPMELLTSARASLMVFSQIQEKQGGIDYGVFPLPDFPLARDLCQKLLQINPRQRIASAREALAHPWLRDFTLRFGEGGPTPVPAPHCCGCGSAVLGEAMSLPCGRLPPSLTSTRLQCARAHQAGLDGRNCQAGDRHCCVQSNPFPIIGLPGSWRDAPEKGRASARGSAASCRCEAAEEGQWDRECGRRPETSAQTVLGAADSGMHPAQDCPSDAPRPCVSVSHLRPQDLFGDSAPGVGAASHRLSASALPLPSLPCFPAQERVGAMPLPSPCCAPSTVATIPCCAPPVLSPARVRDPDAVTPTLDGVMTTGHDDTASADGLVGDFGVADQLSRQGRARRHAQPRPESPLVWLGSPGAQSKPAGGSHEAVVQGVASTGQGGRVQEADVPSVGTSGTGSLSWRLGEDRFSAAFSKMRSALSLGFASASPSAGDHTAPVESGVLGERTVEQPPGCSFNLCVSLSDITDASARLLRDMSRGGELGGELLKKATASGSGPDRSAAALFEPSLHAGMSSGSAAEFGFANPECTMAGITRPEATLAEAQMMEVVGSCSSSHRGAGTTSGTRSRSLSAERGKLKEGRVGVPGGETATDFLVESDMASHGDAGDSVDESRREDRAGGSRVPAGSLGEFARGPKPGAVQDASCVEMRDRSEAGPSCASPNGDWMSSCRHETLSPSYAKRCLEESHETCEVSSTSSTTCTPSNRGPVHLRHLCKPRHSPGGRFAGGNEAVGGYSHPANLSGFQPDGAKGSRRTGSPCTSFSSNSFEESPCSRRKRVASPDYSRGSSASSATPPGEDAQTAHAASYTVGTTSTPGRATCDAVCSDVLSDMREFSAPDIAEEHVAQTPLIPSPSNYPPTRPFFFGSPQTTGMACSSPASTTTTASSLSHIAIPSVATPGAPASGASCALPLQPKATTSSLSLAQSWLGGEAWRRVTQQELAL</sequence>
<dbReference type="InterPro" id="IPR011009">
    <property type="entry name" value="Kinase-like_dom_sf"/>
</dbReference>
<feature type="region of interest" description="Disordered" evidence="6">
    <location>
        <begin position="128"/>
        <end position="192"/>
    </location>
</feature>
<dbReference type="STRING" id="94643.A0A2A9M3G2"/>
<dbReference type="EMBL" id="NWUJ01000009">
    <property type="protein sequence ID" value="PFH33028.1"/>
    <property type="molecule type" value="Genomic_DNA"/>
</dbReference>
<feature type="compositionally biased region" description="Low complexity" evidence="6">
    <location>
        <begin position="1027"/>
        <end position="1044"/>
    </location>
</feature>
<evidence type="ECO:0000256" key="1">
    <source>
        <dbReference type="ARBA" id="ARBA00022527"/>
    </source>
</evidence>
<keyword evidence="3" id="KW-0547">Nucleotide-binding</keyword>
<feature type="region of interest" description="Disordered" evidence="6">
    <location>
        <begin position="320"/>
        <end position="355"/>
    </location>
</feature>
<dbReference type="PROSITE" id="PS50011">
    <property type="entry name" value="PROTEIN_KINASE_DOM"/>
    <property type="match status" value="1"/>
</dbReference>
<evidence type="ECO:0000256" key="5">
    <source>
        <dbReference type="ARBA" id="ARBA00022840"/>
    </source>
</evidence>
<feature type="compositionally biased region" description="Basic and acidic residues" evidence="6">
    <location>
        <begin position="1073"/>
        <end position="1093"/>
    </location>
</feature>
<proteinExistence type="predicted"/>
<evidence type="ECO:0000256" key="6">
    <source>
        <dbReference type="SAM" id="MobiDB-lite"/>
    </source>
</evidence>
<protein>
    <submittedName>
        <fullName evidence="8">Protein kinase</fullName>
    </submittedName>
</protein>
<feature type="compositionally biased region" description="Basic and acidic residues" evidence="6">
    <location>
        <begin position="1045"/>
        <end position="1055"/>
    </location>
</feature>
<keyword evidence="2" id="KW-0808">Transferase</keyword>
<evidence type="ECO:0000256" key="2">
    <source>
        <dbReference type="ARBA" id="ARBA00022679"/>
    </source>
</evidence>
<organism evidence="8 9">
    <name type="scientific">Besnoitia besnoiti</name>
    <name type="common">Apicomplexan protozoan</name>
    <dbReference type="NCBI Taxonomy" id="94643"/>
    <lineage>
        <taxon>Eukaryota</taxon>
        <taxon>Sar</taxon>
        <taxon>Alveolata</taxon>
        <taxon>Apicomplexa</taxon>
        <taxon>Conoidasida</taxon>
        <taxon>Coccidia</taxon>
        <taxon>Eucoccidiorida</taxon>
        <taxon>Eimeriorina</taxon>
        <taxon>Sarcocystidae</taxon>
        <taxon>Besnoitia</taxon>
    </lineage>
</organism>
<feature type="compositionally biased region" description="Polar residues" evidence="6">
    <location>
        <begin position="1227"/>
        <end position="1241"/>
    </location>
</feature>
<name>A0A2A9M3G2_BESBE</name>
<dbReference type="GeneID" id="40313153"/>
<gene>
    <name evidence="8" type="ORF">BESB_082270</name>
</gene>
<dbReference type="InterPro" id="IPR000719">
    <property type="entry name" value="Prot_kinase_dom"/>
</dbReference>
<comment type="caution">
    <text evidence="8">The sequence shown here is derived from an EMBL/GenBank/DDBJ whole genome shotgun (WGS) entry which is preliminary data.</text>
</comment>
<dbReference type="PROSITE" id="PS00108">
    <property type="entry name" value="PROTEIN_KINASE_ST"/>
    <property type="match status" value="1"/>
</dbReference>
<dbReference type="KEGG" id="bbes:BESB_082270"/>
<feature type="region of interest" description="Disordered" evidence="6">
    <location>
        <begin position="1025"/>
        <end position="1115"/>
    </location>
</feature>
<dbReference type="RefSeq" id="XP_029217037.1">
    <property type="nucleotide sequence ID" value="XM_029366577.1"/>
</dbReference>
<dbReference type="InterPro" id="IPR050205">
    <property type="entry name" value="CDPK_Ser/Thr_kinases"/>
</dbReference>
<dbReference type="GO" id="GO:0004674">
    <property type="term" value="F:protein serine/threonine kinase activity"/>
    <property type="evidence" value="ECO:0007669"/>
    <property type="project" value="UniProtKB-KW"/>
</dbReference>
<dbReference type="Gene3D" id="3.30.200.20">
    <property type="entry name" value="Phosphorylase Kinase, domain 1"/>
    <property type="match status" value="1"/>
</dbReference>
<dbReference type="InterPro" id="IPR008271">
    <property type="entry name" value="Ser/Thr_kinase_AS"/>
</dbReference>
<dbReference type="GO" id="GO:0005524">
    <property type="term" value="F:ATP binding"/>
    <property type="evidence" value="ECO:0007669"/>
    <property type="project" value="UniProtKB-KW"/>
</dbReference>
<accession>A0A2A9M3G2</accession>
<feature type="compositionally biased region" description="Basic and acidic residues" evidence="6">
    <location>
        <begin position="156"/>
        <end position="171"/>
    </location>
</feature>
<evidence type="ECO:0000313" key="8">
    <source>
        <dbReference type="EMBL" id="PFH33028.1"/>
    </source>
</evidence>
<dbReference type="SMART" id="SM00220">
    <property type="entry name" value="S_TKc"/>
    <property type="match status" value="1"/>
</dbReference>
<feature type="region of interest" description="Disordered" evidence="6">
    <location>
        <begin position="809"/>
        <end position="840"/>
    </location>
</feature>
<feature type="region of interest" description="Disordered" evidence="6">
    <location>
        <begin position="1120"/>
        <end position="1139"/>
    </location>
</feature>
<evidence type="ECO:0000313" key="9">
    <source>
        <dbReference type="Proteomes" id="UP000224006"/>
    </source>
</evidence>
<keyword evidence="9" id="KW-1185">Reference proteome</keyword>
<feature type="region of interest" description="Disordered" evidence="6">
    <location>
        <begin position="852"/>
        <end position="872"/>
    </location>
</feature>
<dbReference type="Proteomes" id="UP000224006">
    <property type="component" value="Chromosome VIII"/>
</dbReference>
<keyword evidence="1" id="KW-0723">Serine/threonine-protein kinase</keyword>
<feature type="compositionally biased region" description="Low complexity" evidence="6">
    <location>
        <begin position="128"/>
        <end position="139"/>
    </location>
</feature>
<feature type="compositionally biased region" description="Basic residues" evidence="6">
    <location>
        <begin position="1182"/>
        <end position="1194"/>
    </location>
</feature>
<feature type="region of interest" description="Disordered" evidence="6">
    <location>
        <begin position="1167"/>
        <end position="1286"/>
    </location>
</feature>
<evidence type="ECO:0000259" key="7">
    <source>
        <dbReference type="PROSITE" id="PS50011"/>
    </source>
</evidence>
<dbReference type="Pfam" id="PF00069">
    <property type="entry name" value="Pkinase"/>
    <property type="match status" value="2"/>
</dbReference>